<dbReference type="Proteomes" id="UP001589647">
    <property type="component" value="Unassembled WGS sequence"/>
</dbReference>
<evidence type="ECO:0000256" key="5">
    <source>
        <dbReference type="ARBA" id="ARBA00022692"/>
    </source>
</evidence>
<accession>A0ABV5IFV1</accession>
<dbReference type="Pfam" id="PF12698">
    <property type="entry name" value="ABC2_membrane_3"/>
    <property type="match status" value="1"/>
</dbReference>
<evidence type="ECO:0000256" key="6">
    <source>
        <dbReference type="ARBA" id="ARBA00022989"/>
    </source>
</evidence>
<comment type="caution">
    <text evidence="10">The sequence shown here is derived from an EMBL/GenBank/DDBJ whole genome shotgun (WGS) entry which is preliminary data.</text>
</comment>
<feature type="transmembrane region" description="Helical" evidence="8">
    <location>
        <begin position="292"/>
        <end position="311"/>
    </location>
</feature>
<dbReference type="InterPro" id="IPR013525">
    <property type="entry name" value="ABC2_TM"/>
</dbReference>
<comment type="subcellular location">
    <subcellularLocation>
        <location evidence="1">Cell membrane</location>
        <topology evidence="1">Multi-pass membrane protein</topology>
    </subcellularLocation>
</comment>
<dbReference type="InterPro" id="IPR051449">
    <property type="entry name" value="ABC-2_transporter_component"/>
</dbReference>
<keyword evidence="7 8" id="KW-0472">Membrane</keyword>
<feature type="transmembrane region" description="Helical" evidence="8">
    <location>
        <begin position="232"/>
        <end position="256"/>
    </location>
</feature>
<keyword evidence="3" id="KW-0813">Transport</keyword>
<dbReference type="EMBL" id="JBHMEI010000013">
    <property type="protein sequence ID" value="MFB9202968.1"/>
    <property type="molecule type" value="Genomic_DNA"/>
</dbReference>
<gene>
    <name evidence="10" type="ORF">ACFFV7_17350</name>
</gene>
<evidence type="ECO:0000256" key="2">
    <source>
        <dbReference type="ARBA" id="ARBA00007783"/>
    </source>
</evidence>
<keyword evidence="5 8" id="KW-0812">Transmembrane</keyword>
<evidence type="ECO:0000313" key="11">
    <source>
        <dbReference type="Proteomes" id="UP001589647"/>
    </source>
</evidence>
<feature type="transmembrane region" description="Helical" evidence="8">
    <location>
        <begin position="262"/>
        <end position="285"/>
    </location>
</feature>
<evidence type="ECO:0000256" key="8">
    <source>
        <dbReference type="SAM" id="Phobius"/>
    </source>
</evidence>
<keyword evidence="6 8" id="KW-1133">Transmembrane helix</keyword>
<dbReference type="Gene3D" id="3.40.1710.10">
    <property type="entry name" value="abc type-2 transporter like domain"/>
    <property type="match status" value="1"/>
</dbReference>
<evidence type="ECO:0000313" key="10">
    <source>
        <dbReference type="EMBL" id="MFB9202968.1"/>
    </source>
</evidence>
<dbReference type="RefSeq" id="WP_189646138.1">
    <property type="nucleotide sequence ID" value="NZ_BMRC01000002.1"/>
</dbReference>
<evidence type="ECO:0000259" key="9">
    <source>
        <dbReference type="PROSITE" id="PS51012"/>
    </source>
</evidence>
<dbReference type="PANTHER" id="PTHR30294">
    <property type="entry name" value="MEMBRANE COMPONENT OF ABC TRANSPORTER YHHJ-RELATED"/>
    <property type="match status" value="1"/>
</dbReference>
<dbReference type="PANTHER" id="PTHR30294:SF38">
    <property type="entry name" value="TRANSPORT PERMEASE PROTEIN"/>
    <property type="match status" value="1"/>
</dbReference>
<sequence length="377" mass="38786">MIAIAWINLIRLVRDRTNIFPVVIFPIVLILVFGISFGGTGRPRLGVTGGDGPLAAELVAALAGSGELELVRVADEAEARDAVERGSLTAALLIPAGYDRALAAYTPVELPYVARNEPSALQLGAAVRSVVSRVTMAARAAAYVREGSFPDLVARIGRISVPGVTVESVMTGPARPVQVSSFDIAATSQLLLFVFLTSLTGASSLIETRLLGVSRRMYASPVSSRAILLGEAAGRVGMALTQGLVIMLGSGLLFGVRWGDPIGAGALLLAFSLVGGGAAMLLGAVARTAQQAVSVGLLAGLGLAAIGGAMVPLDLFTGPMRQIAHLTPHAWALDGFAELLRGNGTVADVVPQLGVLALFAAALLALGSWRLRAALTR</sequence>
<dbReference type="InterPro" id="IPR047817">
    <property type="entry name" value="ABC2_TM_bact-type"/>
</dbReference>
<reference evidence="10 11" key="1">
    <citation type="submission" date="2024-09" db="EMBL/GenBank/DDBJ databases">
        <authorList>
            <person name="Sun Q."/>
            <person name="Mori K."/>
        </authorList>
    </citation>
    <scope>NUCLEOTIDE SEQUENCE [LARGE SCALE GENOMIC DNA]</scope>
    <source>
        <strain evidence="10 11">CCM 3426</strain>
    </source>
</reference>
<feature type="domain" description="ABC transmembrane type-2" evidence="9">
    <location>
        <begin position="146"/>
        <end position="374"/>
    </location>
</feature>
<protein>
    <submittedName>
        <fullName evidence="10">ABC transporter permease</fullName>
    </submittedName>
</protein>
<keyword evidence="11" id="KW-1185">Reference proteome</keyword>
<evidence type="ECO:0000256" key="3">
    <source>
        <dbReference type="ARBA" id="ARBA00022448"/>
    </source>
</evidence>
<dbReference type="PROSITE" id="PS51012">
    <property type="entry name" value="ABC_TM2"/>
    <property type="match status" value="1"/>
</dbReference>
<evidence type="ECO:0000256" key="1">
    <source>
        <dbReference type="ARBA" id="ARBA00004651"/>
    </source>
</evidence>
<keyword evidence="4" id="KW-1003">Cell membrane</keyword>
<feature type="transmembrane region" description="Helical" evidence="8">
    <location>
        <begin position="349"/>
        <end position="369"/>
    </location>
</feature>
<comment type="similarity">
    <text evidence="2">Belongs to the ABC-2 integral membrane protein family.</text>
</comment>
<feature type="transmembrane region" description="Helical" evidence="8">
    <location>
        <begin position="19"/>
        <end position="38"/>
    </location>
</feature>
<evidence type="ECO:0000256" key="4">
    <source>
        <dbReference type="ARBA" id="ARBA00022475"/>
    </source>
</evidence>
<proteinExistence type="inferred from homology"/>
<evidence type="ECO:0000256" key="7">
    <source>
        <dbReference type="ARBA" id="ARBA00023136"/>
    </source>
</evidence>
<feature type="transmembrane region" description="Helical" evidence="8">
    <location>
        <begin position="190"/>
        <end position="211"/>
    </location>
</feature>
<organism evidence="10 11">
    <name type="scientific">Nonomuraea spiralis</name>
    <dbReference type="NCBI Taxonomy" id="46182"/>
    <lineage>
        <taxon>Bacteria</taxon>
        <taxon>Bacillati</taxon>
        <taxon>Actinomycetota</taxon>
        <taxon>Actinomycetes</taxon>
        <taxon>Streptosporangiales</taxon>
        <taxon>Streptosporangiaceae</taxon>
        <taxon>Nonomuraea</taxon>
    </lineage>
</organism>
<name>A0ABV5IFV1_9ACTN</name>